<dbReference type="OrthoDB" id="9788221at2"/>
<dbReference type="PANTHER" id="PTHR13774">
    <property type="entry name" value="PHENAZINE BIOSYNTHESIS PROTEIN"/>
    <property type="match status" value="1"/>
</dbReference>
<dbReference type="GO" id="GO:0016853">
    <property type="term" value="F:isomerase activity"/>
    <property type="evidence" value="ECO:0007669"/>
    <property type="project" value="UniProtKB-KW"/>
</dbReference>
<keyword evidence="2" id="KW-0413">Isomerase</keyword>
<comment type="similarity">
    <text evidence="1">Belongs to the PhzF family.</text>
</comment>
<dbReference type="InterPro" id="IPR003719">
    <property type="entry name" value="Phenazine_PhzF-like"/>
</dbReference>
<evidence type="ECO:0000256" key="3">
    <source>
        <dbReference type="PIRSR" id="PIRSR016184-1"/>
    </source>
</evidence>
<dbReference type="GO" id="GO:0005737">
    <property type="term" value="C:cytoplasm"/>
    <property type="evidence" value="ECO:0007669"/>
    <property type="project" value="TreeGrafter"/>
</dbReference>
<dbReference type="NCBIfam" id="TIGR00654">
    <property type="entry name" value="PhzF_family"/>
    <property type="match status" value="1"/>
</dbReference>
<dbReference type="KEGG" id="gfe:Gferi_21280"/>
<accession>A0A1D8GM27</accession>
<evidence type="ECO:0000313" key="5">
    <source>
        <dbReference type="Proteomes" id="UP000095743"/>
    </source>
</evidence>
<evidence type="ECO:0000256" key="2">
    <source>
        <dbReference type="ARBA" id="ARBA00023235"/>
    </source>
</evidence>
<dbReference type="Proteomes" id="UP000095743">
    <property type="component" value="Chromosome"/>
</dbReference>
<evidence type="ECO:0000256" key="1">
    <source>
        <dbReference type="ARBA" id="ARBA00008270"/>
    </source>
</evidence>
<proteinExistence type="inferred from homology"/>
<dbReference type="PANTHER" id="PTHR13774:SF39">
    <property type="entry name" value="BIOSYNTHESIS PROTEIN, PUTATIVE-RELATED"/>
    <property type="match status" value="1"/>
</dbReference>
<evidence type="ECO:0000313" key="4">
    <source>
        <dbReference type="EMBL" id="AOT71842.1"/>
    </source>
</evidence>
<dbReference type="AlphaFoldDB" id="A0A1D8GM27"/>
<name>A0A1D8GM27_9FIRM</name>
<dbReference type="PIRSF" id="PIRSF016184">
    <property type="entry name" value="PhzC_PhzF"/>
    <property type="match status" value="1"/>
</dbReference>
<dbReference type="STRING" id="1424294.Gferi_21280"/>
<reference evidence="4 5" key="1">
    <citation type="submission" date="2016-09" db="EMBL/GenBank/DDBJ databases">
        <title>Genomic analysis reveals versatility of anaerobic energy metabolism of Geosporobacter ferrireducens IRF9 of phylum Firmicutes.</title>
        <authorList>
            <person name="Kim S.-J."/>
        </authorList>
    </citation>
    <scope>NUCLEOTIDE SEQUENCE [LARGE SCALE GENOMIC DNA]</scope>
    <source>
        <strain evidence="4 5">IRF9</strain>
    </source>
</reference>
<keyword evidence="5" id="KW-1185">Reference proteome</keyword>
<protein>
    <submittedName>
        <fullName evidence="4">Phenazine biosynthesis protein PhzF</fullName>
    </submittedName>
</protein>
<dbReference type="RefSeq" id="WP_069980093.1">
    <property type="nucleotide sequence ID" value="NZ_CP017269.1"/>
</dbReference>
<sequence>MKVKAYTINSFAKTAEGGNAAGVVPNADFLSDVEIQKIAATLGFSETAFVMQSNPADFRVRFFTPNEEVDLCGHATIGTFYTLATLGYIKPGSYLQETKAGILGVEIKEDLSVMMCQPLPSFFEIVEKNEIADSLNIEITSIHEDLPVQIVSTGLRDIIVPIKSVDILNSIKPDFEKINEISRKYNVVGYHVFTLESINRSTACCRNFAPLFAIPEESATGTSNGALGCYLYKYGKLDSNQASHIIIEQGYSMKKPSEILVSLAVEGKEIKGVKVGGKALSLSSIIVDIE</sequence>
<dbReference type="EMBL" id="CP017269">
    <property type="protein sequence ID" value="AOT71842.1"/>
    <property type="molecule type" value="Genomic_DNA"/>
</dbReference>
<dbReference type="Pfam" id="PF02567">
    <property type="entry name" value="PhzC-PhzF"/>
    <property type="match status" value="1"/>
</dbReference>
<feature type="active site" evidence="3">
    <location>
        <position position="46"/>
    </location>
</feature>
<dbReference type="Gene3D" id="3.10.310.10">
    <property type="entry name" value="Diaminopimelate Epimerase, Chain A, domain 1"/>
    <property type="match status" value="2"/>
</dbReference>
<organism evidence="4 5">
    <name type="scientific">Geosporobacter ferrireducens</name>
    <dbReference type="NCBI Taxonomy" id="1424294"/>
    <lineage>
        <taxon>Bacteria</taxon>
        <taxon>Bacillati</taxon>
        <taxon>Bacillota</taxon>
        <taxon>Clostridia</taxon>
        <taxon>Peptostreptococcales</taxon>
        <taxon>Thermotaleaceae</taxon>
        <taxon>Geosporobacter</taxon>
    </lineage>
</organism>
<dbReference type="SUPFAM" id="SSF54506">
    <property type="entry name" value="Diaminopimelate epimerase-like"/>
    <property type="match status" value="1"/>
</dbReference>
<gene>
    <name evidence="4" type="ORF">Gferi_21280</name>
</gene>